<feature type="transmembrane region" description="Helical" evidence="1">
    <location>
        <begin position="38"/>
        <end position="59"/>
    </location>
</feature>
<name>A0A6I6ER33_9CLOT</name>
<dbReference type="InterPro" id="IPR002823">
    <property type="entry name" value="DUF112_TM"/>
</dbReference>
<protein>
    <recommendedName>
        <fullName evidence="2">DUF112 domain-containing protein</fullName>
    </recommendedName>
</protein>
<organism evidence="3 4">
    <name type="scientific">Clostridium bovifaecis</name>
    <dbReference type="NCBI Taxonomy" id="2184719"/>
    <lineage>
        <taxon>Bacteria</taxon>
        <taxon>Bacillati</taxon>
        <taxon>Bacillota</taxon>
        <taxon>Clostridia</taxon>
        <taxon>Eubacteriales</taxon>
        <taxon>Clostridiaceae</taxon>
        <taxon>Clostridium</taxon>
    </lineage>
</organism>
<proteinExistence type="predicted"/>
<keyword evidence="1" id="KW-1133">Transmembrane helix</keyword>
<gene>
    <name evidence="3" type="ORF">GOM49_14365</name>
</gene>
<sequence length="455" mass="48630">MNLMLVLQAFIVAVVGGIIYSFIGLIPGTDETATMAPITLILVLLGFHPVVLFAWFIGISVSMHITHTIPTAMAGLPGSTMAVPMVNQCLTAKRLGAPHISMRKMAAGSLIGACVAVPVSVGFAMLLAPLGQYITPYIGIIFTLAAIFLAYMSSAKFGAILALVPFAFMIQGMQLIATKGINKTLFISIFMGITIGPMISEIFNVFIPKIKNNQMREKESELWLAPDSGNKMGLFPNPLKILTKSQASNAALGGAIAACTFTFSPVGMTVLLGELLGNRRKGIYNKIFTSLSVKSAVSNATYIGELIIPLVAFGLPLSPVSLGPAGPLFNAPPRFTVDPINNLHTFIEPYQFVIFGIIGVIGGVLFGYPVSIRYARKWTEGIFKSISHEALIGAFLGLVVMLAYYEAGILGILIAVTIGLFGGIMHNLFGVHTGIQFMAYYASSWILTSILNIIK</sequence>
<feature type="transmembrane region" description="Helical" evidence="1">
    <location>
        <begin position="107"/>
        <end position="128"/>
    </location>
</feature>
<dbReference type="EMBL" id="CP046522">
    <property type="protein sequence ID" value="QGU96119.1"/>
    <property type="molecule type" value="Genomic_DNA"/>
</dbReference>
<feature type="transmembrane region" description="Helical" evidence="1">
    <location>
        <begin position="184"/>
        <end position="207"/>
    </location>
</feature>
<reference evidence="3 4" key="1">
    <citation type="submission" date="2019-12" db="EMBL/GenBank/DDBJ databases">
        <title>Genome sequenceing of Clostridium bovifaecis.</title>
        <authorList>
            <person name="Yao Y."/>
        </authorList>
    </citation>
    <scope>NUCLEOTIDE SEQUENCE [LARGE SCALE GENOMIC DNA]</scope>
    <source>
        <strain evidence="3 4">BXX</strain>
    </source>
</reference>
<feature type="transmembrane region" description="Helical" evidence="1">
    <location>
        <begin position="159"/>
        <end position="178"/>
    </location>
</feature>
<dbReference type="AlphaFoldDB" id="A0A6I6ER33"/>
<evidence type="ECO:0000313" key="4">
    <source>
        <dbReference type="Proteomes" id="UP000422764"/>
    </source>
</evidence>
<feature type="transmembrane region" description="Helical" evidence="1">
    <location>
        <begin position="350"/>
        <end position="370"/>
    </location>
</feature>
<accession>A0A6I6ER33</accession>
<keyword evidence="4" id="KW-1185">Reference proteome</keyword>
<keyword evidence="1" id="KW-0472">Membrane</keyword>
<feature type="transmembrane region" description="Helical" evidence="1">
    <location>
        <begin position="250"/>
        <end position="272"/>
    </location>
</feature>
<feature type="domain" description="DUF112" evidence="2">
    <location>
        <begin position="11"/>
        <end position="428"/>
    </location>
</feature>
<evidence type="ECO:0000313" key="3">
    <source>
        <dbReference type="EMBL" id="QGU96119.1"/>
    </source>
</evidence>
<evidence type="ECO:0000259" key="2">
    <source>
        <dbReference type="Pfam" id="PF01970"/>
    </source>
</evidence>
<feature type="transmembrane region" description="Helical" evidence="1">
    <location>
        <begin position="134"/>
        <end position="152"/>
    </location>
</feature>
<feature type="transmembrane region" description="Helical" evidence="1">
    <location>
        <begin position="391"/>
        <end position="422"/>
    </location>
</feature>
<dbReference type="Pfam" id="PF01970">
    <property type="entry name" value="TctA"/>
    <property type="match status" value="1"/>
</dbReference>
<keyword evidence="1" id="KW-0812">Transmembrane</keyword>
<evidence type="ECO:0000256" key="1">
    <source>
        <dbReference type="SAM" id="Phobius"/>
    </source>
</evidence>
<feature type="transmembrane region" description="Helical" evidence="1">
    <location>
        <begin position="6"/>
        <end position="26"/>
    </location>
</feature>
<feature type="transmembrane region" description="Helical" evidence="1">
    <location>
        <begin position="434"/>
        <end position="454"/>
    </location>
</feature>
<dbReference type="Proteomes" id="UP000422764">
    <property type="component" value="Chromosome"/>
</dbReference>